<keyword evidence="2" id="KW-0808">Transferase</keyword>
<evidence type="ECO:0000256" key="1">
    <source>
        <dbReference type="ARBA" id="ARBA00022676"/>
    </source>
</evidence>
<organism evidence="3 4">
    <name type="scientific">Actinoallomurus liliacearum</name>
    <dbReference type="NCBI Taxonomy" id="1080073"/>
    <lineage>
        <taxon>Bacteria</taxon>
        <taxon>Bacillati</taxon>
        <taxon>Actinomycetota</taxon>
        <taxon>Actinomycetes</taxon>
        <taxon>Streptosporangiales</taxon>
        <taxon>Thermomonosporaceae</taxon>
        <taxon>Actinoallomurus</taxon>
    </lineage>
</organism>
<dbReference type="CDD" id="cd03789">
    <property type="entry name" value="GT9_LPS_heptosyltransferase"/>
    <property type="match status" value="1"/>
</dbReference>
<dbReference type="PANTHER" id="PTHR30160">
    <property type="entry name" value="TETRAACYLDISACCHARIDE 4'-KINASE-RELATED"/>
    <property type="match status" value="1"/>
</dbReference>
<evidence type="ECO:0000313" key="3">
    <source>
        <dbReference type="EMBL" id="GAA4615561.1"/>
    </source>
</evidence>
<dbReference type="Gene3D" id="3.40.50.2000">
    <property type="entry name" value="Glycogen Phosphorylase B"/>
    <property type="match status" value="2"/>
</dbReference>
<protein>
    <submittedName>
        <fullName evidence="3">Glycosyltransferase family 9 protein</fullName>
    </submittedName>
</protein>
<accession>A0ABP8TSP3</accession>
<evidence type="ECO:0000313" key="4">
    <source>
        <dbReference type="Proteomes" id="UP001500212"/>
    </source>
</evidence>
<proteinExistence type="predicted"/>
<keyword evidence="4" id="KW-1185">Reference proteome</keyword>
<evidence type="ECO:0000256" key="2">
    <source>
        <dbReference type="ARBA" id="ARBA00022679"/>
    </source>
</evidence>
<gene>
    <name evidence="3" type="ORF">GCM10023195_68630</name>
</gene>
<sequence length="349" mass="36698">MSERGGRRVGGERRSLVVRLDNAGDVLLAGPAVRAVAARSAHVTMLVGPRGEAAARLLPGVDEVVVWRAPWVDLRPPPVRRDEVDALVDRLAAGRFDDALILTSFHQSPLPTALLLRLAGVVRTAAISVDYPGALLDVRHRLDDDVPEAERGLSLARAAGFRLPPGDDGRLAVRTPLPDVRHLTGGDRYVVLHPGASVPARAWPARRCAEAVAELTGRGWRTLVTGAGAERDLTARVAGETGVDLGGRTSMAELAAILAGAAVVVVGNTGPAHLAAAVRTPVVSLFAPVVPAARWAPHGVPHVLLGDQNAACRDTRARECPIDGHPCLSEVTAQEVADSVEKLAIEVSR</sequence>
<name>A0ABP8TSP3_9ACTN</name>
<dbReference type="Pfam" id="PF01075">
    <property type="entry name" value="Glyco_transf_9"/>
    <property type="match status" value="1"/>
</dbReference>
<dbReference type="EMBL" id="BAABHJ010000030">
    <property type="protein sequence ID" value="GAA4615561.1"/>
    <property type="molecule type" value="Genomic_DNA"/>
</dbReference>
<reference evidence="4" key="1">
    <citation type="journal article" date="2019" name="Int. J. Syst. Evol. Microbiol.">
        <title>The Global Catalogue of Microorganisms (GCM) 10K type strain sequencing project: providing services to taxonomists for standard genome sequencing and annotation.</title>
        <authorList>
            <consortium name="The Broad Institute Genomics Platform"/>
            <consortium name="The Broad Institute Genome Sequencing Center for Infectious Disease"/>
            <person name="Wu L."/>
            <person name="Ma J."/>
        </authorList>
    </citation>
    <scope>NUCLEOTIDE SEQUENCE [LARGE SCALE GENOMIC DNA]</scope>
    <source>
        <strain evidence="4">JCM 17938</strain>
    </source>
</reference>
<dbReference type="InterPro" id="IPR051199">
    <property type="entry name" value="LPS_LOS_Heptosyltrfase"/>
</dbReference>
<dbReference type="Proteomes" id="UP001500212">
    <property type="component" value="Unassembled WGS sequence"/>
</dbReference>
<keyword evidence="1" id="KW-0328">Glycosyltransferase</keyword>
<dbReference type="InterPro" id="IPR002201">
    <property type="entry name" value="Glyco_trans_9"/>
</dbReference>
<dbReference type="SUPFAM" id="SSF53756">
    <property type="entry name" value="UDP-Glycosyltransferase/glycogen phosphorylase"/>
    <property type="match status" value="1"/>
</dbReference>
<comment type="caution">
    <text evidence="3">The sequence shown here is derived from an EMBL/GenBank/DDBJ whole genome shotgun (WGS) entry which is preliminary data.</text>
</comment>
<dbReference type="PANTHER" id="PTHR30160:SF1">
    <property type="entry name" value="LIPOPOLYSACCHARIDE 1,2-N-ACETYLGLUCOSAMINETRANSFERASE-RELATED"/>
    <property type="match status" value="1"/>
</dbReference>
<dbReference type="RefSeq" id="WP_345363894.1">
    <property type="nucleotide sequence ID" value="NZ_BAABHJ010000030.1"/>
</dbReference>